<dbReference type="PANTHER" id="PTHR11960:SF66">
    <property type="entry name" value="EUKARYOTIC TRANSLATION INITIATION FACTOR 4E TYPE 3"/>
    <property type="match status" value="1"/>
</dbReference>
<keyword evidence="5 6" id="KW-0648">Protein biosynthesis</keyword>
<evidence type="ECO:0000256" key="2">
    <source>
        <dbReference type="ARBA" id="ARBA00022540"/>
    </source>
</evidence>
<keyword evidence="2 6" id="KW-0396">Initiation factor</keyword>
<protein>
    <submittedName>
        <fullName evidence="7">Putative eukaryotic translation initiation factor 4e type 3-like protein</fullName>
    </submittedName>
</protein>
<name>V5H769_IXORI</name>
<evidence type="ECO:0000256" key="5">
    <source>
        <dbReference type="ARBA" id="ARBA00022917"/>
    </source>
</evidence>
<dbReference type="GO" id="GO:0003743">
    <property type="term" value="F:translation initiation factor activity"/>
    <property type="evidence" value="ECO:0007669"/>
    <property type="project" value="UniProtKB-KW"/>
</dbReference>
<evidence type="ECO:0000256" key="3">
    <source>
        <dbReference type="ARBA" id="ARBA00022845"/>
    </source>
</evidence>
<evidence type="ECO:0000256" key="4">
    <source>
        <dbReference type="ARBA" id="ARBA00022884"/>
    </source>
</evidence>
<dbReference type="GO" id="GO:0000340">
    <property type="term" value="F:RNA 7-methylguanosine cap binding"/>
    <property type="evidence" value="ECO:0007669"/>
    <property type="project" value="TreeGrafter"/>
</dbReference>
<dbReference type="SUPFAM" id="SSF55418">
    <property type="entry name" value="eIF4e-like"/>
    <property type="match status" value="1"/>
</dbReference>
<comment type="similarity">
    <text evidence="1 6">Belongs to the eukaryotic initiation factor 4E family.</text>
</comment>
<sequence length="217" mass="24707">MADSDGDGFEDATQVQINHTDHDGFADLQVDFAEEISVPLQTKWTFWVDKTESRGISAAQYEANLKKIYTVNTVQGFWAVFNNIPDVAELKLRYTYHLMRGDRRPLWEDAGNRRGGTWRVKCSKRDSPLVWKELLLAAIGEQFTEDVAQGDEVCGVSVCVRDKDDILQIWNVDSRLSEGSTVLSKAHRLLPNVSFLAEFYKPHQSRLAFEGGHRKSR</sequence>
<dbReference type="GO" id="GO:0016281">
    <property type="term" value="C:eukaryotic translation initiation factor 4F complex"/>
    <property type="evidence" value="ECO:0007669"/>
    <property type="project" value="TreeGrafter"/>
</dbReference>
<keyword evidence="4 6" id="KW-0694">RNA-binding</keyword>
<dbReference type="AlphaFoldDB" id="V5H769"/>
<dbReference type="Gene3D" id="3.30.760.10">
    <property type="entry name" value="RNA Cap, Translation Initiation Factor Eif4e"/>
    <property type="match status" value="1"/>
</dbReference>
<dbReference type="InterPro" id="IPR001040">
    <property type="entry name" value="TIF_eIF_4E"/>
</dbReference>
<keyword evidence="3" id="KW-0810">Translation regulation</keyword>
<evidence type="ECO:0000256" key="1">
    <source>
        <dbReference type="ARBA" id="ARBA00009860"/>
    </source>
</evidence>
<dbReference type="FunFam" id="3.30.760.10:FF:000007">
    <property type="entry name" value="Eukaryotic translation initiation factor 4E family member 3"/>
    <property type="match status" value="1"/>
</dbReference>
<evidence type="ECO:0000313" key="7">
    <source>
        <dbReference type="EMBL" id="JAB72899.1"/>
    </source>
</evidence>
<proteinExistence type="evidence at transcript level"/>
<dbReference type="GO" id="GO:0006417">
    <property type="term" value="P:regulation of translation"/>
    <property type="evidence" value="ECO:0007669"/>
    <property type="project" value="UniProtKB-KW"/>
</dbReference>
<dbReference type="EMBL" id="GANP01011569">
    <property type="protein sequence ID" value="JAB72899.1"/>
    <property type="molecule type" value="mRNA"/>
</dbReference>
<dbReference type="Pfam" id="PF01652">
    <property type="entry name" value="IF4E"/>
    <property type="match status" value="1"/>
</dbReference>
<dbReference type="PANTHER" id="PTHR11960">
    <property type="entry name" value="EUKARYOTIC TRANSLATION INITIATION FACTOR 4E RELATED"/>
    <property type="match status" value="1"/>
</dbReference>
<organism evidence="7">
    <name type="scientific">Ixodes ricinus</name>
    <name type="common">Common tick</name>
    <name type="synonym">Acarus ricinus</name>
    <dbReference type="NCBI Taxonomy" id="34613"/>
    <lineage>
        <taxon>Eukaryota</taxon>
        <taxon>Metazoa</taxon>
        <taxon>Ecdysozoa</taxon>
        <taxon>Arthropoda</taxon>
        <taxon>Chelicerata</taxon>
        <taxon>Arachnida</taxon>
        <taxon>Acari</taxon>
        <taxon>Parasitiformes</taxon>
        <taxon>Ixodida</taxon>
        <taxon>Ixodoidea</taxon>
        <taxon>Ixodidae</taxon>
        <taxon>Ixodinae</taxon>
        <taxon>Ixodes</taxon>
    </lineage>
</organism>
<reference evidence="7" key="1">
    <citation type="journal article" date="2015" name="Sci. Rep.">
        <title>Tissue- and time-dependent transcription in Ixodes ricinus salivary glands and midguts when blood feeding on the vertebrate host.</title>
        <authorList>
            <person name="Kotsyfakis M."/>
            <person name="Schwarz A."/>
            <person name="Erhart J."/>
            <person name="Ribeiro J.M."/>
        </authorList>
    </citation>
    <scope>NUCLEOTIDE SEQUENCE</scope>
    <source>
        <tissue evidence="7">Salivary gland and midgut</tissue>
    </source>
</reference>
<evidence type="ECO:0000256" key="6">
    <source>
        <dbReference type="RuleBase" id="RU004374"/>
    </source>
</evidence>
<dbReference type="InterPro" id="IPR023398">
    <property type="entry name" value="TIF_eIF4e-like"/>
</dbReference>
<accession>V5H769</accession>